<evidence type="ECO:0000256" key="3">
    <source>
        <dbReference type="ARBA" id="ARBA00012513"/>
    </source>
</evidence>
<reference evidence="21" key="1">
    <citation type="journal article" date="2015" name="Nat. Plants">
        <title>Genome expansion of Arabis alpina linked with retrotransposition and reduced symmetric DNA methylation.</title>
        <authorList>
            <person name="Willing E.M."/>
            <person name="Rawat V."/>
            <person name="Mandakova T."/>
            <person name="Maumus F."/>
            <person name="James G.V."/>
            <person name="Nordstroem K.J."/>
            <person name="Becker C."/>
            <person name="Warthmann N."/>
            <person name="Chica C."/>
            <person name="Szarzynska B."/>
            <person name="Zytnicki M."/>
            <person name="Albani M.C."/>
            <person name="Kiefer C."/>
            <person name="Bergonzi S."/>
            <person name="Castaings L."/>
            <person name="Mateos J.L."/>
            <person name="Berns M.C."/>
            <person name="Bujdoso N."/>
            <person name="Piofczyk T."/>
            <person name="de Lorenzo L."/>
            <person name="Barrero-Sicilia C."/>
            <person name="Mateos I."/>
            <person name="Piednoel M."/>
            <person name="Hagmann J."/>
            <person name="Chen-Min-Tao R."/>
            <person name="Iglesias-Fernandez R."/>
            <person name="Schuster S.C."/>
            <person name="Alonso-Blanco C."/>
            <person name="Roudier F."/>
            <person name="Carbonero P."/>
            <person name="Paz-Ares J."/>
            <person name="Davis S.J."/>
            <person name="Pecinka A."/>
            <person name="Quesneville H."/>
            <person name="Colot V."/>
            <person name="Lysak M.A."/>
            <person name="Weigel D."/>
            <person name="Coupland G."/>
            <person name="Schneeberger K."/>
        </authorList>
    </citation>
    <scope>NUCLEOTIDE SEQUENCE [LARGE SCALE GENOMIC DNA]</scope>
    <source>
        <strain evidence="21">cv. Pajares</strain>
    </source>
</reference>
<dbReference type="PROSITE" id="PS00107">
    <property type="entry name" value="PROTEIN_KINASE_ATP"/>
    <property type="match status" value="1"/>
</dbReference>
<evidence type="ECO:0000259" key="18">
    <source>
        <dbReference type="PROSITE" id="PS50011"/>
    </source>
</evidence>
<comment type="catalytic activity">
    <reaction evidence="14">
        <text>L-seryl-[protein] + ATP = O-phospho-L-seryl-[protein] + ADP + H(+)</text>
        <dbReference type="Rhea" id="RHEA:17989"/>
        <dbReference type="Rhea" id="RHEA-COMP:9863"/>
        <dbReference type="Rhea" id="RHEA-COMP:11604"/>
        <dbReference type="ChEBI" id="CHEBI:15378"/>
        <dbReference type="ChEBI" id="CHEBI:29999"/>
        <dbReference type="ChEBI" id="CHEBI:30616"/>
        <dbReference type="ChEBI" id="CHEBI:83421"/>
        <dbReference type="ChEBI" id="CHEBI:456216"/>
        <dbReference type="EC" id="2.7.11.1"/>
    </reaction>
</comment>
<dbReference type="SMART" id="SM00220">
    <property type="entry name" value="S_TKc"/>
    <property type="match status" value="1"/>
</dbReference>
<evidence type="ECO:0000259" key="19">
    <source>
        <dbReference type="PROSITE" id="PS50222"/>
    </source>
</evidence>
<dbReference type="InterPro" id="IPR017441">
    <property type="entry name" value="Protein_kinase_ATP_BS"/>
</dbReference>
<organism evidence="20 21">
    <name type="scientific">Arabis alpina</name>
    <name type="common">Alpine rock-cress</name>
    <dbReference type="NCBI Taxonomy" id="50452"/>
    <lineage>
        <taxon>Eukaryota</taxon>
        <taxon>Viridiplantae</taxon>
        <taxon>Streptophyta</taxon>
        <taxon>Embryophyta</taxon>
        <taxon>Tracheophyta</taxon>
        <taxon>Spermatophyta</taxon>
        <taxon>Magnoliopsida</taxon>
        <taxon>eudicotyledons</taxon>
        <taxon>Gunneridae</taxon>
        <taxon>Pentapetalae</taxon>
        <taxon>rosids</taxon>
        <taxon>malvids</taxon>
        <taxon>Brassicales</taxon>
        <taxon>Brassicaceae</taxon>
        <taxon>Arabideae</taxon>
        <taxon>Arabis</taxon>
    </lineage>
</organism>
<feature type="domain" description="EF-hand" evidence="19">
    <location>
        <begin position="357"/>
        <end position="392"/>
    </location>
</feature>
<dbReference type="Gene3D" id="3.30.200.20">
    <property type="entry name" value="Phosphorylase Kinase, domain 1"/>
    <property type="match status" value="1"/>
</dbReference>
<evidence type="ECO:0000256" key="17">
    <source>
        <dbReference type="RuleBase" id="RU000304"/>
    </source>
</evidence>
<keyword evidence="4 17" id="KW-0723">Serine/threonine-protein kinase</keyword>
<proteinExistence type="inferred from homology"/>
<evidence type="ECO:0000256" key="5">
    <source>
        <dbReference type="ARBA" id="ARBA00022553"/>
    </source>
</evidence>
<keyword evidence="8" id="KW-0677">Repeat</keyword>
<dbReference type="SUPFAM" id="SSF47473">
    <property type="entry name" value="EF-hand"/>
    <property type="match status" value="1"/>
</dbReference>
<keyword evidence="21" id="KW-1185">Reference proteome</keyword>
<name>A0A087GM76_ARAAL</name>
<dbReference type="InterPro" id="IPR018247">
    <property type="entry name" value="EF_Hand_1_Ca_BS"/>
</dbReference>
<evidence type="ECO:0000313" key="20">
    <source>
        <dbReference type="EMBL" id="KFK30978.1"/>
    </source>
</evidence>
<feature type="domain" description="Protein kinase" evidence="18">
    <location>
        <begin position="27"/>
        <end position="280"/>
    </location>
</feature>
<dbReference type="CDD" id="cd00051">
    <property type="entry name" value="EFh"/>
    <property type="match status" value="1"/>
</dbReference>
<comment type="catalytic activity">
    <reaction evidence="13">
        <text>L-threonyl-[protein] + ATP = O-phospho-L-threonyl-[protein] + ADP + H(+)</text>
        <dbReference type="Rhea" id="RHEA:46608"/>
        <dbReference type="Rhea" id="RHEA-COMP:11060"/>
        <dbReference type="Rhea" id="RHEA-COMP:11605"/>
        <dbReference type="ChEBI" id="CHEBI:15378"/>
        <dbReference type="ChEBI" id="CHEBI:30013"/>
        <dbReference type="ChEBI" id="CHEBI:30616"/>
        <dbReference type="ChEBI" id="CHEBI:61977"/>
        <dbReference type="ChEBI" id="CHEBI:456216"/>
        <dbReference type="EC" id="2.7.11.1"/>
    </reaction>
</comment>
<evidence type="ECO:0000256" key="7">
    <source>
        <dbReference type="ARBA" id="ARBA00022723"/>
    </source>
</evidence>
<dbReference type="eggNOG" id="KOG0032">
    <property type="taxonomic scope" value="Eukaryota"/>
</dbReference>
<gene>
    <name evidence="20" type="ordered locus">AALP_Aa6g052800</name>
</gene>
<dbReference type="InterPro" id="IPR000719">
    <property type="entry name" value="Prot_kinase_dom"/>
</dbReference>
<dbReference type="EMBL" id="CM002874">
    <property type="protein sequence ID" value="KFK30978.1"/>
    <property type="molecule type" value="Genomic_DNA"/>
</dbReference>
<keyword evidence="11" id="KW-0106">Calcium</keyword>
<evidence type="ECO:0000313" key="21">
    <source>
        <dbReference type="Proteomes" id="UP000029120"/>
    </source>
</evidence>
<evidence type="ECO:0000256" key="13">
    <source>
        <dbReference type="ARBA" id="ARBA00047899"/>
    </source>
</evidence>
<evidence type="ECO:0000256" key="6">
    <source>
        <dbReference type="ARBA" id="ARBA00022679"/>
    </source>
</evidence>
<dbReference type="GO" id="GO:0004674">
    <property type="term" value="F:protein serine/threonine kinase activity"/>
    <property type="evidence" value="ECO:0007669"/>
    <property type="project" value="UniProtKB-KW"/>
</dbReference>
<dbReference type="FunFam" id="1.10.510.10:FF:000571">
    <property type="entry name" value="Maternal embryonic leucine zipper kinase"/>
    <property type="match status" value="1"/>
</dbReference>
<keyword evidence="10" id="KW-0418">Kinase</keyword>
<dbReference type="InterPro" id="IPR002048">
    <property type="entry name" value="EF_hand_dom"/>
</dbReference>
<evidence type="ECO:0000256" key="12">
    <source>
        <dbReference type="ARBA" id="ARBA00022840"/>
    </source>
</evidence>
<dbReference type="Pfam" id="PF00069">
    <property type="entry name" value="Pkinase"/>
    <property type="match status" value="1"/>
</dbReference>
<dbReference type="OrthoDB" id="40902at2759"/>
<keyword evidence="6" id="KW-0808">Transferase</keyword>
<keyword evidence="5" id="KW-0597">Phosphoprotein</keyword>
<evidence type="ECO:0000256" key="9">
    <source>
        <dbReference type="ARBA" id="ARBA00022741"/>
    </source>
</evidence>
<evidence type="ECO:0000256" key="8">
    <source>
        <dbReference type="ARBA" id="ARBA00022737"/>
    </source>
</evidence>
<dbReference type="SUPFAM" id="SSF56112">
    <property type="entry name" value="Protein kinase-like (PK-like)"/>
    <property type="match status" value="1"/>
</dbReference>
<evidence type="ECO:0000256" key="11">
    <source>
        <dbReference type="ARBA" id="ARBA00022837"/>
    </source>
</evidence>
<keyword evidence="9 16" id="KW-0547">Nucleotide-binding</keyword>
<comment type="similarity">
    <text evidence="1">Belongs to the protein kinase superfamily. CAMK Ser/Thr protein kinase family. CaMK subfamily.</text>
</comment>
<accession>A0A087GM76</accession>
<protein>
    <recommendedName>
        <fullName evidence="3">non-specific serine/threonine protein kinase</fullName>
        <ecNumber evidence="3">2.7.11.1</ecNumber>
    </recommendedName>
</protein>
<dbReference type="AlphaFoldDB" id="A0A087GM76"/>
<dbReference type="CDD" id="cd05117">
    <property type="entry name" value="STKc_CAMK"/>
    <property type="match status" value="1"/>
</dbReference>
<feature type="domain" description="EF-hand" evidence="19">
    <location>
        <begin position="393"/>
        <end position="427"/>
    </location>
</feature>
<dbReference type="Gramene" id="KFK30978">
    <property type="protein sequence ID" value="KFK30978"/>
    <property type="gene ID" value="AALP_AA6G052800"/>
</dbReference>
<dbReference type="PANTHER" id="PTHR24349">
    <property type="entry name" value="SERINE/THREONINE-PROTEIN KINASE"/>
    <property type="match status" value="1"/>
</dbReference>
<evidence type="ECO:0000256" key="16">
    <source>
        <dbReference type="PROSITE-ProRule" id="PRU10141"/>
    </source>
</evidence>
<feature type="domain" description="EF-hand" evidence="19">
    <location>
        <begin position="428"/>
        <end position="463"/>
    </location>
</feature>
<dbReference type="EC" id="2.7.11.1" evidence="3"/>
<keyword evidence="12 16" id="KW-0067">ATP-binding</keyword>
<keyword evidence="7" id="KW-0479">Metal-binding</keyword>
<dbReference type="PROSITE" id="PS50011">
    <property type="entry name" value="PROTEIN_KINASE_DOM"/>
    <property type="match status" value="1"/>
</dbReference>
<comment type="function">
    <text evidence="15">CIPK serine-threonine protein kinases interact with CBL proteins. Binding of a CBL protein to the regulatory NAF domain of CIPK protein lead to the activation of the kinase in a calcium-dependent manner.</text>
</comment>
<dbReference type="Gene3D" id="1.10.510.10">
    <property type="entry name" value="Transferase(Phosphotransferase) domain 1"/>
    <property type="match status" value="1"/>
</dbReference>
<dbReference type="FunFam" id="1.10.238.10:FF:000015">
    <property type="entry name" value="Calcium-dependent protein kinase 1"/>
    <property type="match status" value="1"/>
</dbReference>
<sequence length="466" mass="52749">MNIVSSLFRAGSILGKSLDDFKKLYKIDKKQVLGSGGFGTTYICKEISTDKSYACKSIPKKLLKTEELKESVRTEIRIMEIVSGHSNIVQIKGSYEDKKFIHIVMELCSGGELLDRIKDKKYYTEKDAAKIFRSIMDAVDNFHSLDVIHRDLKPENLLFESHHDNAVLKTIDFGCSVHFKEGTELKDKIKSKYYVAPEILQGDSYGKEIDIWSAGVILYILLCGNPPFAEHEIMDGKKVDFGSTPWHGISPKAKNLIEKMLERDQEKRISAKDVLEHPWITTEAPDKPLDNVVLSRLKQFQAMNKLKKLALKVIAESLSEEEINDLKTIFQNIDTDKSGSITYEELIAGLNRFGSKISETEAKQLMESADVDGNGTIDYNEFITATIQRHGLVREESLRKAFRCLDKDGSQYITKDELDIALKERGMEDDACIEKLISEVDTDNDGKINYEEFCAMMENGSLQPQG</sequence>
<comment type="similarity">
    <text evidence="2">Belongs to the protein kinase superfamily. CAMK Ser/Thr protein kinase family. SNF1 subfamily.</text>
</comment>
<evidence type="ECO:0000256" key="2">
    <source>
        <dbReference type="ARBA" id="ARBA00006234"/>
    </source>
</evidence>
<dbReference type="InterPro" id="IPR050205">
    <property type="entry name" value="CDPK_Ser/Thr_kinases"/>
</dbReference>
<evidence type="ECO:0000256" key="4">
    <source>
        <dbReference type="ARBA" id="ARBA00022527"/>
    </source>
</evidence>
<dbReference type="GO" id="GO:0005509">
    <property type="term" value="F:calcium ion binding"/>
    <property type="evidence" value="ECO:0007669"/>
    <property type="project" value="InterPro"/>
</dbReference>
<dbReference type="Gene3D" id="1.10.238.10">
    <property type="entry name" value="EF-hand"/>
    <property type="match status" value="1"/>
</dbReference>
<dbReference type="Pfam" id="PF13499">
    <property type="entry name" value="EF-hand_7"/>
    <property type="match status" value="2"/>
</dbReference>
<dbReference type="InterPro" id="IPR011009">
    <property type="entry name" value="Kinase-like_dom_sf"/>
</dbReference>
<dbReference type="SMART" id="SM00054">
    <property type="entry name" value="EFh"/>
    <property type="match status" value="4"/>
</dbReference>
<evidence type="ECO:0000256" key="14">
    <source>
        <dbReference type="ARBA" id="ARBA00048679"/>
    </source>
</evidence>
<dbReference type="Proteomes" id="UP000029120">
    <property type="component" value="Chromosome 6"/>
</dbReference>
<dbReference type="InterPro" id="IPR011992">
    <property type="entry name" value="EF-hand-dom_pair"/>
</dbReference>
<evidence type="ECO:0000256" key="10">
    <source>
        <dbReference type="ARBA" id="ARBA00022777"/>
    </source>
</evidence>
<feature type="domain" description="EF-hand" evidence="19">
    <location>
        <begin position="321"/>
        <end position="356"/>
    </location>
</feature>
<feature type="binding site" evidence="16">
    <location>
        <position position="61"/>
    </location>
    <ligand>
        <name>ATP</name>
        <dbReference type="ChEBI" id="CHEBI:30616"/>
    </ligand>
</feature>
<dbReference type="PROSITE" id="PS00018">
    <property type="entry name" value="EF_HAND_1"/>
    <property type="match status" value="3"/>
</dbReference>
<evidence type="ECO:0000256" key="15">
    <source>
        <dbReference type="ARBA" id="ARBA00058225"/>
    </source>
</evidence>
<dbReference type="FunFam" id="3.30.200.20:FF:000042">
    <property type="entry name" value="Aurora kinase A"/>
    <property type="match status" value="1"/>
</dbReference>
<dbReference type="PROSITE" id="PS00108">
    <property type="entry name" value="PROTEIN_KINASE_ST"/>
    <property type="match status" value="1"/>
</dbReference>
<dbReference type="PROSITE" id="PS50222">
    <property type="entry name" value="EF_HAND_2"/>
    <property type="match status" value="4"/>
</dbReference>
<evidence type="ECO:0000256" key="1">
    <source>
        <dbReference type="ARBA" id="ARBA00005354"/>
    </source>
</evidence>
<dbReference type="InterPro" id="IPR008271">
    <property type="entry name" value="Ser/Thr_kinase_AS"/>
</dbReference>
<dbReference type="GO" id="GO:0005524">
    <property type="term" value="F:ATP binding"/>
    <property type="evidence" value="ECO:0007669"/>
    <property type="project" value="UniProtKB-UniRule"/>
</dbReference>